<organism evidence="5 6">
    <name type="scientific">Coffea arabica</name>
    <name type="common">Arabian coffee</name>
    <dbReference type="NCBI Taxonomy" id="13443"/>
    <lineage>
        <taxon>Eukaryota</taxon>
        <taxon>Viridiplantae</taxon>
        <taxon>Streptophyta</taxon>
        <taxon>Embryophyta</taxon>
        <taxon>Tracheophyta</taxon>
        <taxon>Spermatophyta</taxon>
        <taxon>Magnoliopsida</taxon>
        <taxon>eudicotyledons</taxon>
        <taxon>Gunneridae</taxon>
        <taxon>Pentapetalae</taxon>
        <taxon>asterids</taxon>
        <taxon>lamiids</taxon>
        <taxon>Gentianales</taxon>
        <taxon>Rubiaceae</taxon>
        <taxon>Ixoroideae</taxon>
        <taxon>Gardenieae complex</taxon>
        <taxon>Bertiereae - Coffeeae clade</taxon>
        <taxon>Coffeeae</taxon>
        <taxon>Coffea</taxon>
    </lineage>
</organism>
<evidence type="ECO:0000313" key="5">
    <source>
        <dbReference type="Proteomes" id="UP001652660"/>
    </source>
</evidence>
<dbReference type="GO" id="GO:0034432">
    <property type="term" value="F:bis(5'-adenosyl)-pentaphosphatase activity"/>
    <property type="evidence" value="ECO:0007669"/>
    <property type="project" value="TreeGrafter"/>
</dbReference>
<dbReference type="GO" id="GO:0046872">
    <property type="term" value="F:metal ion binding"/>
    <property type="evidence" value="ECO:0007669"/>
    <property type="project" value="UniProtKB-KW"/>
</dbReference>
<dbReference type="RefSeq" id="XP_027104718.2">
    <property type="nucleotide sequence ID" value="XM_027248917.2"/>
</dbReference>
<evidence type="ECO:0000259" key="4">
    <source>
        <dbReference type="PROSITE" id="PS51462"/>
    </source>
</evidence>
<reference evidence="6" key="2">
    <citation type="submission" date="2025-08" db="UniProtKB">
        <authorList>
            <consortium name="RefSeq"/>
        </authorList>
    </citation>
    <scope>IDENTIFICATION</scope>
    <source>
        <tissue evidence="6">Leaves</tissue>
    </source>
</reference>
<dbReference type="InterPro" id="IPR015797">
    <property type="entry name" value="NUDIX_hydrolase-like_dom_sf"/>
</dbReference>
<dbReference type="InterPro" id="IPR000086">
    <property type="entry name" value="NUDIX_hydrolase_dom"/>
</dbReference>
<proteinExistence type="inferred from homology"/>
<dbReference type="SUPFAM" id="SSF55811">
    <property type="entry name" value="Nudix"/>
    <property type="match status" value="1"/>
</dbReference>
<dbReference type="NCBIfam" id="NF001938">
    <property type="entry name" value="PRK00714.1-5"/>
    <property type="match status" value="1"/>
</dbReference>
<evidence type="ECO:0000313" key="6">
    <source>
        <dbReference type="RefSeq" id="XP_027104718.2"/>
    </source>
</evidence>
<comment type="similarity">
    <text evidence="3">Belongs to the Nudix hydrolase family.</text>
</comment>
<keyword evidence="2 3" id="KW-0378">Hydrolase</keyword>
<gene>
    <name evidence="6" type="primary">LOC113725633</name>
</gene>
<dbReference type="PANTHER" id="PTHR11839:SF22">
    <property type="entry name" value="NUDIX HYDROLASE 26, CHLOROPLASTIC"/>
    <property type="match status" value="1"/>
</dbReference>
<dbReference type="NCBIfam" id="NF001936">
    <property type="entry name" value="PRK00714.1-3"/>
    <property type="match status" value="1"/>
</dbReference>
<dbReference type="OrthoDB" id="276276at2759"/>
<keyword evidence="5" id="KW-1185">Reference proteome</keyword>
<sequence length="273" mass="31246">MCHRTVVISTKQRGQFQSIRFSIDGKDETPIKSRVGLRASVMALCLCRYIILCCHPRHRHQALSATPRNNNFSSLYCPPNRCQKFTSALSIDPHHRHKRFRASFCAQSLSIMQNPPQGYRRNVGICLMNPSSKKIFAASRLDIPDAWQMPQGGIDESEDPRTAAARELREETGVTTADVVAEVPYWLTYDFPPAVREKLNRQWGSDWKGQAQKWFLFKFNGNDDEINLLGDGTEKAEFGEWAWMSAEQVINHAVDFKKPVYEEVLSVFSTYLQ</sequence>
<dbReference type="PANTHER" id="PTHR11839">
    <property type="entry name" value="UDP/ADP-SUGAR PYROPHOSPHATASE"/>
    <property type="match status" value="1"/>
</dbReference>
<comment type="cofactor">
    <cofactor evidence="1">
        <name>Mn(2+)</name>
        <dbReference type="ChEBI" id="CHEBI:29035"/>
    </cofactor>
</comment>
<dbReference type="PROSITE" id="PS51462">
    <property type="entry name" value="NUDIX"/>
    <property type="match status" value="1"/>
</dbReference>
<dbReference type="GeneID" id="113725633"/>
<dbReference type="GO" id="GO:0008893">
    <property type="term" value="F:guanosine-3',5'-bis(diphosphate) 3'-diphosphatase activity"/>
    <property type="evidence" value="ECO:0007669"/>
    <property type="project" value="TreeGrafter"/>
</dbReference>
<dbReference type="Proteomes" id="UP001652660">
    <property type="component" value="Chromosome 2c"/>
</dbReference>
<dbReference type="InterPro" id="IPR020476">
    <property type="entry name" value="Nudix_hydrolase"/>
</dbReference>
<protein>
    <submittedName>
        <fullName evidence="6">Nudix hydrolase 26, chloroplastic-like</fullName>
    </submittedName>
</protein>
<dbReference type="PROSITE" id="PS00893">
    <property type="entry name" value="NUDIX_BOX"/>
    <property type="match status" value="1"/>
</dbReference>
<dbReference type="GO" id="GO:0006753">
    <property type="term" value="P:nucleoside phosphate metabolic process"/>
    <property type="evidence" value="ECO:0007669"/>
    <property type="project" value="TreeGrafter"/>
</dbReference>
<feature type="domain" description="Nudix hydrolase" evidence="4">
    <location>
        <begin position="118"/>
        <end position="266"/>
    </location>
</feature>
<reference evidence="5" key="1">
    <citation type="journal article" date="2025" name="Foods">
        <title>Unveiling the Microbial Signatures of Arabica Coffee Cherries: Insights into Ripeness Specific Diversity, Functional Traits, and Implications for Quality and Safety.</title>
        <authorList>
            <consortium name="RefSeq"/>
            <person name="Tenea G.N."/>
            <person name="Cifuentes V."/>
            <person name="Reyes P."/>
            <person name="Cevallos-Vallejos M."/>
        </authorList>
    </citation>
    <scope>NUCLEOTIDE SEQUENCE [LARGE SCALE GENOMIC DNA]</scope>
</reference>
<evidence type="ECO:0000256" key="1">
    <source>
        <dbReference type="ARBA" id="ARBA00001936"/>
    </source>
</evidence>
<dbReference type="InterPro" id="IPR020084">
    <property type="entry name" value="NUDIX_hydrolase_CS"/>
</dbReference>
<dbReference type="InterPro" id="IPR022927">
    <property type="entry name" value="RppH"/>
</dbReference>
<dbReference type="PRINTS" id="PR00502">
    <property type="entry name" value="NUDIXFAMILY"/>
</dbReference>
<evidence type="ECO:0000256" key="3">
    <source>
        <dbReference type="RuleBase" id="RU003476"/>
    </source>
</evidence>
<name>A0A6P6VNZ1_COFAR</name>
<dbReference type="Gene3D" id="3.90.79.10">
    <property type="entry name" value="Nucleoside Triphosphate Pyrophosphohydrolase"/>
    <property type="match status" value="1"/>
</dbReference>
<evidence type="ECO:0000256" key="2">
    <source>
        <dbReference type="ARBA" id="ARBA00022801"/>
    </source>
</evidence>
<dbReference type="AlphaFoldDB" id="A0A6P6VNZ1"/>
<dbReference type="GO" id="GO:0009507">
    <property type="term" value="C:chloroplast"/>
    <property type="evidence" value="ECO:0007669"/>
    <property type="project" value="TreeGrafter"/>
</dbReference>
<dbReference type="GO" id="GO:0019693">
    <property type="term" value="P:ribose phosphate metabolic process"/>
    <property type="evidence" value="ECO:0007669"/>
    <property type="project" value="TreeGrafter"/>
</dbReference>
<accession>A0A6P6VNZ1</accession>
<dbReference type="HAMAP" id="MF_00298">
    <property type="entry name" value="Nudix_RppH"/>
    <property type="match status" value="1"/>
</dbReference>
<dbReference type="CDD" id="cd03671">
    <property type="entry name" value="NUDIX_Ap4A_hydrolase_plant_like"/>
    <property type="match status" value="1"/>
</dbReference>
<dbReference type="Pfam" id="PF00293">
    <property type="entry name" value="NUDIX"/>
    <property type="match status" value="1"/>
</dbReference>